<dbReference type="PANTHER" id="PTHR12714">
    <property type="entry name" value="PROTEIN-S ISOPRENYLCYSTEINE O-METHYLTRANSFERASE"/>
    <property type="match status" value="1"/>
</dbReference>
<evidence type="ECO:0000256" key="5">
    <source>
        <dbReference type="SAM" id="Phobius"/>
    </source>
</evidence>
<keyword evidence="4 5" id="KW-0472">Membrane</keyword>
<organism evidence="6 7">
    <name type="scientific">Idiomarina fontislapidosi</name>
    <dbReference type="NCBI Taxonomy" id="263723"/>
    <lineage>
        <taxon>Bacteria</taxon>
        <taxon>Pseudomonadati</taxon>
        <taxon>Pseudomonadota</taxon>
        <taxon>Gammaproteobacteria</taxon>
        <taxon>Alteromonadales</taxon>
        <taxon>Idiomarinaceae</taxon>
        <taxon>Idiomarina</taxon>
    </lineage>
</organism>
<comment type="subcellular location">
    <subcellularLocation>
        <location evidence="1">Endomembrane system</location>
        <topology evidence="1">Multi-pass membrane protein</topology>
    </subcellularLocation>
</comment>
<evidence type="ECO:0000256" key="1">
    <source>
        <dbReference type="ARBA" id="ARBA00004127"/>
    </source>
</evidence>
<feature type="transmembrane region" description="Helical" evidence="5">
    <location>
        <begin position="39"/>
        <end position="59"/>
    </location>
</feature>
<evidence type="ECO:0000256" key="4">
    <source>
        <dbReference type="ARBA" id="ARBA00023136"/>
    </source>
</evidence>
<keyword evidence="3 5" id="KW-1133">Transmembrane helix</keyword>
<dbReference type="GO" id="GO:0008168">
    <property type="term" value="F:methyltransferase activity"/>
    <property type="evidence" value="ECO:0007669"/>
    <property type="project" value="UniProtKB-KW"/>
</dbReference>
<evidence type="ECO:0000313" key="7">
    <source>
        <dbReference type="Proteomes" id="UP000287330"/>
    </source>
</evidence>
<dbReference type="GO" id="GO:0032259">
    <property type="term" value="P:methylation"/>
    <property type="evidence" value="ECO:0007669"/>
    <property type="project" value="UniProtKB-KW"/>
</dbReference>
<dbReference type="Pfam" id="PF04191">
    <property type="entry name" value="PEMT"/>
    <property type="match status" value="1"/>
</dbReference>
<sequence length="152" mass="17626">MKALELKVPPLLLVILIAALMYVCALLFPSVQFGWVPTWVRITLLAIGFLLPLLGWLAFSKAKTTVDPRVPHQSSALVTSGIYRWTRNPMYLGFLIILFTWGLSLQNMAALLGLPVYMFYMNLFQIRPEERQLENRFGDTYVDYKKRVGRWW</sequence>
<accession>A0A432XSH9</accession>
<dbReference type="Proteomes" id="UP000287330">
    <property type="component" value="Unassembled WGS sequence"/>
</dbReference>
<dbReference type="PANTHER" id="PTHR12714:SF24">
    <property type="entry name" value="SLR1182 PROTEIN"/>
    <property type="match status" value="1"/>
</dbReference>
<dbReference type="GO" id="GO:0012505">
    <property type="term" value="C:endomembrane system"/>
    <property type="evidence" value="ECO:0007669"/>
    <property type="project" value="UniProtKB-SubCell"/>
</dbReference>
<keyword evidence="2 5" id="KW-0812">Transmembrane</keyword>
<reference evidence="7" key="1">
    <citation type="journal article" date="2018" name="Front. Microbiol.">
        <title>Genome-Based Analysis Reveals the Taxonomy and Diversity of the Family Idiomarinaceae.</title>
        <authorList>
            <person name="Liu Y."/>
            <person name="Lai Q."/>
            <person name="Shao Z."/>
        </authorList>
    </citation>
    <scope>NUCLEOTIDE SEQUENCE [LARGE SCALE GENOMIC DNA]</scope>
    <source>
        <strain evidence="7">F23</strain>
    </source>
</reference>
<protein>
    <submittedName>
        <fullName evidence="6">Isoprenylcysteine carboxylmethyltransferase family protein</fullName>
    </submittedName>
</protein>
<comment type="caution">
    <text evidence="6">The sequence shown here is derived from an EMBL/GenBank/DDBJ whole genome shotgun (WGS) entry which is preliminary data.</text>
</comment>
<proteinExistence type="predicted"/>
<dbReference type="Gene3D" id="1.20.120.1630">
    <property type="match status" value="1"/>
</dbReference>
<evidence type="ECO:0000256" key="3">
    <source>
        <dbReference type="ARBA" id="ARBA00022989"/>
    </source>
</evidence>
<evidence type="ECO:0000256" key="2">
    <source>
        <dbReference type="ARBA" id="ARBA00022692"/>
    </source>
</evidence>
<dbReference type="AlphaFoldDB" id="A0A432XSH9"/>
<keyword evidence="6" id="KW-0808">Transferase</keyword>
<feature type="transmembrane region" description="Helical" evidence="5">
    <location>
        <begin position="91"/>
        <end position="120"/>
    </location>
</feature>
<dbReference type="RefSeq" id="WP_110575473.1">
    <property type="nucleotide sequence ID" value="NZ_PIPV01000009.1"/>
</dbReference>
<dbReference type="EMBL" id="PIPV01000009">
    <property type="protein sequence ID" value="RUO51696.1"/>
    <property type="molecule type" value="Genomic_DNA"/>
</dbReference>
<name>A0A432XSH9_9GAMM</name>
<dbReference type="OrthoDB" id="9811969at2"/>
<keyword evidence="7" id="KW-1185">Reference proteome</keyword>
<gene>
    <name evidence="6" type="ORF">CWE25_10475</name>
</gene>
<feature type="transmembrane region" description="Helical" evidence="5">
    <location>
        <begin position="12"/>
        <end position="33"/>
    </location>
</feature>
<evidence type="ECO:0000313" key="6">
    <source>
        <dbReference type="EMBL" id="RUO51696.1"/>
    </source>
</evidence>
<dbReference type="InterPro" id="IPR007318">
    <property type="entry name" value="Phopholipid_MeTrfase"/>
</dbReference>
<keyword evidence="6" id="KW-0489">Methyltransferase</keyword>